<accession>A0AAV8XMF6</accession>
<name>A0AAV8XMF6_9CUCU</name>
<dbReference type="GO" id="GO:0005794">
    <property type="term" value="C:Golgi apparatus"/>
    <property type="evidence" value="ECO:0007669"/>
    <property type="project" value="TreeGrafter"/>
</dbReference>
<keyword evidence="3" id="KW-1185">Reference proteome</keyword>
<gene>
    <name evidence="2" type="ORF">NQ318_012083</name>
</gene>
<dbReference type="GO" id="GO:1901096">
    <property type="term" value="P:regulation of autophagosome maturation"/>
    <property type="evidence" value="ECO:0007669"/>
    <property type="project" value="TreeGrafter"/>
</dbReference>
<evidence type="ECO:0000259" key="1">
    <source>
        <dbReference type="Pfam" id="PF19439"/>
    </source>
</evidence>
<comment type="caution">
    <text evidence="2">The sequence shown here is derived from an EMBL/GenBank/DDBJ whole genome shotgun (WGS) entry which is preliminary data.</text>
</comment>
<dbReference type="GO" id="GO:0007034">
    <property type="term" value="P:vacuolar transport"/>
    <property type="evidence" value="ECO:0007669"/>
    <property type="project" value="TreeGrafter"/>
</dbReference>
<organism evidence="2 3">
    <name type="scientific">Aromia moschata</name>
    <dbReference type="NCBI Taxonomy" id="1265417"/>
    <lineage>
        <taxon>Eukaryota</taxon>
        <taxon>Metazoa</taxon>
        <taxon>Ecdysozoa</taxon>
        <taxon>Arthropoda</taxon>
        <taxon>Hexapoda</taxon>
        <taxon>Insecta</taxon>
        <taxon>Pterygota</taxon>
        <taxon>Neoptera</taxon>
        <taxon>Endopterygota</taxon>
        <taxon>Coleoptera</taxon>
        <taxon>Polyphaga</taxon>
        <taxon>Cucujiformia</taxon>
        <taxon>Chrysomeloidea</taxon>
        <taxon>Cerambycidae</taxon>
        <taxon>Cerambycinae</taxon>
        <taxon>Callichromatini</taxon>
        <taxon>Aromia</taxon>
    </lineage>
</organism>
<dbReference type="PANTHER" id="PTHR21481:SF0">
    <property type="entry name" value="PROTEIN CLEC16A"/>
    <property type="match status" value="1"/>
</dbReference>
<evidence type="ECO:0000313" key="3">
    <source>
        <dbReference type="Proteomes" id="UP001162162"/>
    </source>
</evidence>
<dbReference type="Proteomes" id="UP001162162">
    <property type="component" value="Unassembled WGS sequence"/>
</dbReference>
<dbReference type="EMBL" id="JAPWTK010000477">
    <property type="protein sequence ID" value="KAJ8939650.1"/>
    <property type="molecule type" value="Genomic_DNA"/>
</dbReference>
<dbReference type="AlphaFoldDB" id="A0AAV8XMF6"/>
<dbReference type="GO" id="GO:0005770">
    <property type="term" value="C:late endosome"/>
    <property type="evidence" value="ECO:0007669"/>
    <property type="project" value="TreeGrafter"/>
</dbReference>
<dbReference type="GO" id="GO:0016197">
    <property type="term" value="P:endosomal transport"/>
    <property type="evidence" value="ECO:0007669"/>
    <property type="project" value="TreeGrafter"/>
</dbReference>
<evidence type="ECO:0000313" key="2">
    <source>
        <dbReference type="EMBL" id="KAJ8939650.1"/>
    </source>
</evidence>
<sequence>MKFSSSNNSDLIACTVLWRDGTKMRRFLVIDILQLILVEPDTKRLGWGVAKLVGFLQDIEVTGDKDDSRCLHITIHRPISGATTNRVPLLNAKFVFDDNIRCMAAKQRLTKF</sequence>
<dbReference type="PANTHER" id="PTHR21481">
    <property type="entry name" value="PROTEIN CLEC16A"/>
    <property type="match status" value="1"/>
</dbReference>
<protein>
    <recommendedName>
        <fullName evidence="1">CLEC16A/TT9 C-terminal domain-containing protein</fullName>
    </recommendedName>
</protein>
<proteinExistence type="predicted"/>
<feature type="domain" description="CLEC16A/TT9 C-terminal" evidence="1">
    <location>
        <begin position="7"/>
        <end position="111"/>
    </location>
</feature>
<reference evidence="2" key="1">
    <citation type="journal article" date="2023" name="Insect Mol. Biol.">
        <title>Genome sequencing provides insights into the evolution of gene families encoding plant cell wall-degrading enzymes in longhorned beetles.</title>
        <authorList>
            <person name="Shin N.R."/>
            <person name="Okamura Y."/>
            <person name="Kirsch R."/>
            <person name="Pauchet Y."/>
        </authorList>
    </citation>
    <scope>NUCLEOTIDE SEQUENCE</scope>
    <source>
        <strain evidence="2">AMC_N1</strain>
    </source>
</reference>
<dbReference type="InterPro" id="IPR039272">
    <property type="entry name" value="CLEC16A/TT9"/>
</dbReference>
<dbReference type="Pfam" id="PF19439">
    <property type="entry name" value="CLEC16A_C"/>
    <property type="match status" value="1"/>
</dbReference>
<dbReference type="InterPro" id="IPR045820">
    <property type="entry name" value="CLEC16A/TT9_C"/>
</dbReference>